<protein>
    <submittedName>
        <fullName evidence="1">Uncharacterized protein</fullName>
    </submittedName>
</protein>
<comment type="caution">
    <text evidence="1">The sequence shown here is derived from an EMBL/GenBank/DDBJ whole genome shotgun (WGS) entry which is preliminary data.</text>
</comment>
<dbReference type="EMBL" id="JAJBZT010000010">
    <property type="protein sequence ID" value="MCB6184904.1"/>
    <property type="molecule type" value="Genomic_DNA"/>
</dbReference>
<dbReference type="Proteomes" id="UP001165395">
    <property type="component" value="Unassembled WGS sequence"/>
</dbReference>
<keyword evidence="2" id="KW-1185">Reference proteome</keyword>
<reference evidence="1" key="1">
    <citation type="submission" date="2021-10" db="EMBL/GenBank/DDBJ databases">
        <title>The complete genome sequence of Leeia sp. TBRC 13508.</title>
        <authorList>
            <person name="Charoenyingcharoen P."/>
            <person name="Yukphan P."/>
        </authorList>
    </citation>
    <scope>NUCLEOTIDE SEQUENCE</scope>
    <source>
        <strain evidence="1">TBRC 13508</strain>
    </source>
</reference>
<sequence length="334" mass="36700">MSIKKLLKPHEIETLYTGANAAVWHAHELANYLSSKRKTREEDHVATLVTNGIPFLAERWIPLLQSKRIGLRLSGVFCHGHPQVKFGTPSNQVELADLLIVHQHTQGKRASARAILLQAKMSADSTHLLPAGDAQLQLFSHWPPFEFVTGGLASGIRNLNETGRGSRYALVLDRQAYPEQIVWADQCPWAASPATQRLTADRSLARMLGDMILGKEGRPFKLGTTKDEWSKTIQELLEVTGRKTYKRKNINRGDTPRLSGDVPVGPGIMFMMLSGAPSSIDASRSSASIHERYFGSVPTVQGDGDGFDTTSNVQQINPEGGISTLLVETIEEQG</sequence>
<organism evidence="1 2">
    <name type="scientific">Leeia speluncae</name>
    <dbReference type="NCBI Taxonomy" id="2884804"/>
    <lineage>
        <taxon>Bacteria</taxon>
        <taxon>Pseudomonadati</taxon>
        <taxon>Pseudomonadota</taxon>
        <taxon>Betaproteobacteria</taxon>
        <taxon>Neisseriales</taxon>
        <taxon>Leeiaceae</taxon>
        <taxon>Leeia</taxon>
    </lineage>
</organism>
<proteinExistence type="predicted"/>
<evidence type="ECO:0000313" key="2">
    <source>
        <dbReference type="Proteomes" id="UP001165395"/>
    </source>
</evidence>
<dbReference type="RefSeq" id="WP_227181722.1">
    <property type="nucleotide sequence ID" value="NZ_JAJBZT010000010.1"/>
</dbReference>
<gene>
    <name evidence="1" type="ORF">LIN78_15255</name>
</gene>
<evidence type="ECO:0000313" key="1">
    <source>
        <dbReference type="EMBL" id="MCB6184904.1"/>
    </source>
</evidence>
<accession>A0ABS8D9M6</accession>
<name>A0ABS8D9M6_9NEIS</name>